<comment type="cofactor">
    <cofactor evidence="7">
        <name>Mg(2+)</name>
        <dbReference type="ChEBI" id="CHEBI:18420"/>
    </cofactor>
</comment>
<feature type="modified residue" description="N6-carboxylysine" evidence="7">
    <location>
        <position position="299"/>
    </location>
</feature>
<dbReference type="AlphaFoldDB" id="A0A1I5L1J8"/>
<dbReference type="NCBIfam" id="NF001124">
    <property type="entry name" value="PRK00139.1-2"/>
    <property type="match status" value="1"/>
</dbReference>
<feature type="binding site" evidence="7">
    <location>
        <position position="103"/>
    </location>
    <ligand>
        <name>UDP-N-acetyl-alpha-D-muramoyl-L-alanyl-D-glutamate</name>
        <dbReference type="ChEBI" id="CHEBI:83900"/>
    </ligand>
</feature>
<comment type="pathway">
    <text evidence="7 8">Cell wall biogenesis; peptidoglycan biosynthesis.</text>
</comment>
<dbReference type="GO" id="GO:0009252">
    <property type="term" value="P:peptidoglycan biosynthetic process"/>
    <property type="evidence" value="ECO:0007669"/>
    <property type="project" value="UniProtKB-UniRule"/>
</dbReference>
<evidence type="ECO:0000256" key="7">
    <source>
        <dbReference type="HAMAP-Rule" id="MF_00208"/>
    </source>
</evidence>
<evidence type="ECO:0000259" key="11">
    <source>
        <dbReference type="Pfam" id="PF02875"/>
    </source>
</evidence>
<dbReference type="GO" id="GO:0051301">
    <property type="term" value="P:cell division"/>
    <property type="evidence" value="ECO:0007669"/>
    <property type="project" value="UniProtKB-KW"/>
</dbReference>
<dbReference type="SUPFAM" id="SSF63418">
    <property type="entry name" value="MurE/MurF N-terminal domain"/>
    <property type="match status" value="1"/>
</dbReference>
<dbReference type="STRING" id="112413.SAMN05421854_103412"/>
<evidence type="ECO:0000256" key="4">
    <source>
        <dbReference type="ARBA" id="ARBA00022984"/>
    </source>
</evidence>
<evidence type="ECO:0000259" key="12">
    <source>
        <dbReference type="Pfam" id="PF08245"/>
    </source>
</evidence>
<feature type="domain" description="Mur ligase C-terminal" evidence="11">
    <location>
        <begin position="408"/>
        <end position="539"/>
    </location>
</feature>
<keyword evidence="2 7" id="KW-0132">Cell division</keyword>
<evidence type="ECO:0000313" key="13">
    <source>
        <dbReference type="EMBL" id="SFO91210.1"/>
    </source>
</evidence>
<keyword evidence="6 7" id="KW-0961">Cell wall biogenesis/degradation</keyword>
<dbReference type="GO" id="GO:0008765">
    <property type="term" value="F:UDP-N-acetylmuramoylalanyl-D-glutamate-2,6-diaminopimelate ligase activity"/>
    <property type="evidence" value="ECO:0007669"/>
    <property type="project" value="UniProtKB-UniRule"/>
</dbReference>
<dbReference type="InterPro" id="IPR004101">
    <property type="entry name" value="Mur_ligase_C"/>
</dbReference>
<feature type="binding site" evidence="7">
    <location>
        <begin position="232"/>
        <end position="233"/>
    </location>
    <ligand>
        <name>UDP-N-acetyl-alpha-D-muramoyl-L-alanyl-D-glutamate</name>
        <dbReference type="ChEBI" id="CHEBI:83900"/>
    </ligand>
</feature>
<dbReference type="EC" id="6.3.2.13" evidence="7"/>
<feature type="binding site" evidence="7">
    <location>
        <position position="541"/>
    </location>
    <ligand>
        <name>meso-2,6-diaminopimelate</name>
        <dbReference type="ChEBI" id="CHEBI:57791"/>
    </ligand>
</feature>
<feature type="binding site" evidence="7">
    <location>
        <position position="457"/>
    </location>
    <ligand>
        <name>meso-2,6-diaminopimelate</name>
        <dbReference type="ChEBI" id="CHEBI:57791"/>
    </ligand>
</feature>
<sequence>MRRNDLDRSAYHTRGGGARSPYRVGSPGSGLGNLSGVSVSSSQPRSGPAAASLPDSPVKAAAAPPRPARIDPVPLATLLARAGARLIADRPEAADFTVTGTTLRAQHVLPGDLFAGLPGARAHGADFSDQALAAGAAAVLTDPSGADRPALRDAPVPVLVHPDPRAALGEIAAWIYGEPSLSLSVLGVTGTSGKTTTSYLVDSGLRAAGRTTGLIGTVETRIAGERLVSGFTTPEAPDLQALLAVMLERGVTHVPMEVSSHALALGRVNGTRFAVGAFTNLSQDHLDFHKDMEEYFAAKSLLFDGRSTTEVVVADSAWGQALLTPQTVTVSIEAGADALWRAADIEATPAGEQTFTLLGPDGLSLAAKIPLPGTFNVANAVLAAAILDSAGIDAGDIVAGLAAVEVPGRMERVYLGQEFTAVVDYAHKPAAVAQGLDALRARTDGRVITVLGCGGDRDTAKRPMMGEAAVRRSDLLIVTDDNPRSEDPAAIRAAMMAGARAVGPAAGGEVVEIGDRREAIASAVSLARPGDIVLIAGKGHETGQEVQGVVHPFSDRDELEAAIRKRLEVTA</sequence>
<dbReference type="EMBL" id="FOWC01000003">
    <property type="protein sequence ID" value="SFO91210.1"/>
    <property type="molecule type" value="Genomic_DNA"/>
</dbReference>
<proteinExistence type="inferred from homology"/>
<feature type="domain" description="Mur ligase central" evidence="12">
    <location>
        <begin position="188"/>
        <end position="386"/>
    </location>
</feature>
<feature type="binding site" evidence="7">
    <location>
        <position position="267"/>
    </location>
    <ligand>
        <name>UDP-N-acetyl-alpha-D-muramoyl-L-alanyl-D-glutamate</name>
        <dbReference type="ChEBI" id="CHEBI:83900"/>
    </ligand>
</feature>
<protein>
    <recommendedName>
        <fullName evidence="7">UDP-N-acetylmuramoyl-L-alanyl-D-glutamate--2,6-diaminopimelate ligase</fullName>
        <ecNumber evidence="7">6.3.2.13</ecNumber>
    </recommendedName>
    <alternativeName>
        <fullName evidence="7">Meso-A2pm-adding enzyme</fullName>
    </alternativeName>
    <alternativeName>
        <fullName evidence="7">Meso-diaminopimelate-adding enzyme</fullName>
    </alternativeName>
    <alternativeName>
        <fullName evidence="7">UDP-MurNAc-L-Ala-D-Glu:meso-diaminopimelate ligase</fullName>
    </alternativeName>
    <alternativeName>
        <fullName evidence="7">UDP-MurNAc-tripeptide synthetase</fullName>
    </alternativeName>
    <alternativeName>
        <fullName evidence="7">UDP-N-acetylmuramyl-tripeptide synthetase</fullName>
    </alternativeName>
</protein>
<dbReference type="GO" id="GO:0071555">
    <property type="term" value="P:cell wall organization"/>
    <property type="evidence" value="ECO:0007669"/>
    <property type="project" value="UniProtKB-KW"/>
</dbReference>
<name>A0A1I5L1J8_9PSEU</name>
<comment type="caution">
    <text evidence="7">Lacks conserved residue(s) required for the propagation of feature annotation.</text>
</comment>
<feature type="binding site" evidence="7">
    <location>
        <begin position="481"/>
        <end position="484"/>
    </location>
    <ligand>
        <name>meso-2,6-diaminopimelate</name>
        <dbReference type="ChEBI" id="CHEBI:57791"/>
    </ligand>
</feature>
<feature type="domain" description="Mur ligase N-terminal catalytic" evidence="10">
    <location>
        <begin position="98"/>
        <end position="173"/>
    </location>
</feature>
<evidence type="ECO:0000313" key="14">
    <source>
        <dbReference type="Proteomes" id="UP000199137"/>
    </source>
</evidence>
<dbReference type="PANTHER" id="PTHR23135:SF4">
    <property type="entry name" value="UDP-N-ACETYLMURAMOYL-L-ALANYL-D-GLUTAMATE--2,6-DIAMINOPIMELATE LIGASE MURE HOMOLOG, CHLOROPLASTIC"/>
    <property type="match status" value="1"/>
</dbReference>
<comment type="similarity">
    <text evidence="1 7">Belongs to the MurCDEF family. MurE subfamily.</text>
</comment>
<feature type="compositionally biased region" description="Basic and acidic residues" evidence="9">
    <location>
        <begin position="1"/>
        <end position="10"/>
    </location>
</feature>
<evidence type="ECO:0000256" key="9">
    <source>
        <dbReference type="SAM" id="MobiDB-lite"/>
    </source>
</evidence>
<dbReference type="Pfam" id="PF02875">
    <property type="entry name" value="Mur_ligase_C"/>
    <property type="match status" value="1"/>
</dbReference>
<evidence type="ECO:0000256" key="2">
    <source>
        <dbReference type="ARBA" id="ARBA00022618"/>
    </source>
</evidence>
<feature type="binding site" evidence="7">
    <location>
        <begin position="190"/>
        <end position="196"/>
    </location>
    <ligand>
        <name>ATP</name>
        <dbReference type="ChEBI" id="CHEBI:30616"/>
    </ligand>
</feature>
<evidence type="ECO:0000256" key="6">
    <source>
        <dbReference type="ARBA" id="ARBA00023316"/>
    </source>
</evidence>
<feature type="binding site" evidence="7">
    <location>
        <position position="259"/>
    </location>
    <ligand>
        <name>UDP-N-acetyl-alpha-D-muramoyl-L-alanyl-D-glutamate</name>
        <dbReference type="ChEBI" id="CHEBI:83900"/>
    </ligand>
</feature>
<dbReference type="Pfam" id="PF01225">
    <property type="entry name" value="Mur_ligase"/>
    <property type="match status" value="1"/>
</dbReference>
<keyword evidence="7" id="KW-0963">Cytoplasm</keyword>
<dbReference type="SUPFAM" id="SSF53623">
    <property type="entry name" value="MurD-like peptide ligases, catalytic domain"/>
    <property type="match status" value="1"/>
</dbReference>
<dbReference type="Gene3D" id="3.40.1190.10">
    <property type="entry name" value="Mur-like, catalytic domain"/>
    <property type="match status" value="1"/>
</dbReference>
<dbReference type="InterPro" id="IPR005761">
    <property type="entry name" value="UDP-N-AcMur-Glu-dNH2Pim_ligase"/>
</dbReference>
<dbReference type="Gene3D" id="3.40.1390.10">
    <property type="entry name" value="MurE/MurF, N-terminal domain"/>
    <property type="match status" value="1"/>
</dbReference>
<dbReference type="GO" id="GO:0008360">
    <property type="term" value="P:regulation of cell shape"/>
    <property type="evidence" value="ECO:0007669"/>
    <property type="project" value="UniProtKB-KW"/>
</dbReference>
<keyword evidence="7" id="KW-0460">Magnesium</keyword>
<comment type="catalytic activity">
    <reaction evidence="7">
        <text>UDP-N-acetyl-alpha-D-muramoyl-L-alanyl-D-glutamate + meso-2,6-diaminopimelate + ATP = UDP-N-acetyl-alpha-D-muramoyl-L-alanyl-gamma-D-glutamyl-meso-2,6-diaminopimelate + ADP + phosphate + H(+)</text>
        <dbReference type="Rhea" id="RHEA:23676"/>
        <dbReference type="ChEBI" id="CHEBI:15378"/>
        <dbReference type="ChEBI" id="CHEBI:30616"/>
        <dbReference type="ChEBI" id="CHEBI:43474"/>
        <dbReference type="ChEBI" id="CHEBI:57791"/>
        <dbReference type="ChEBI" id="CHEBI:83900"/>
        <dbReference type="ChEBI" id="CHEBI:83905"/>
        <dbReference type="ChEBI" id="CHEBI:456216"/>
        <dbReference type="EC" id="6.3.2.13"/>
    </reaction>
</comment>
<dbReference type="SUPFAM" id="SSF53244">
    <property type="entry name" value="MurD-like peptide ligases, peptide-binding domain"/>
    <property type="match status" value="1"/>
</dbReference>
<organism evidence="13 14">
    <name type="scientific">Amycolatopsis rubida</name>
    <dbReference type="NCBI Taxonomy" id="112413"/>
    <lineage>
        <taxon>Bacteria</taxon>
        <taxon>Bacillati</taxon>
        <taxon>Actinomycetota</taxon>
        <taxon>Actinomycetes</taxon>
        <taxon>Pseudonocardiales</taxon>
        <taxon>Pseudonocardiaceae</taxon>
        <taxon>Amycolatopsis</taxon>
    </lineage>
</organism>
<keyword evidence="3 7" id="KW-0133">Cell shape</keyword>
<feature type="region of interest" description="Disordered" evidence="9">
    <location>
        <begin position="1"/>
        <end position="70"/>
    </location>
</feature>
<dbReference type="InterPro" id="IPR036615">
    <property type="entry name" value="Mur_ligase_C_dom_sf"/>
</dbReference>
<evidence type="ECO:0000256" key="3">
    <source>
        <dbReference type="ARBA" id="ARBA00022960"/>
    </source>
</evidence>
<evidence type="ECO:0000256" key="5">
    <source>
        <dbReference type="ARBA" id="ARBA00023306"/>
    </source>
</evidence>
<dbReference type="InterPro" id="IPR013221">
    <property type="entry name" value="Mur_ligase_cen"/>
</dbReference>
<comment type="function">
    <text evidence="7">Catalyzes the addition of meso-diaminopimelic acid to the nucleotide precursor UDP-N-acetylmuramoyl-L-alanyl-D-glutamate (UMAG) in the biosynthesis of bacterial cell-wall peptidoglycan.</text>
</comment>
<keyword evidence="5 7" id="KW-0131">Cell cycle</keyword>
<dbReference type="InterPro" id="IPR000713">
    <property type="entry name" value="Mur_ligase_N"/>
</dbReference>
<feature type="compositionally biased region" description="Low complexity" evidence="9">
    <location>
        <begin position="34"/>
        <end position="48"/>
    </location>
</feature>
<dbReference type="Proteomes" id="UP000199137">
    <property type="component" value="Unassembled WGS sequence"/>
</dbReference>
<keyword evidence="7 13" id="KW-0436">Ligase</keyword>
<comment type="PTM">
    <text evidence="7">Carboxylation is probably crucial for Mg(2+) binding and, consequently, for the gamma-phosphate positioning of ATP.</text>
</comment>
<comment type="subcellular location">
    <subcellularLocation>
        <location evidence="7 8">Cytoplasm</location>
    </subcellularLocation>
</comment>
<dbReference type="UniPathway" id="UPA00219"/>
<dbReference type="NCBIfam" id="NF001126">
    <property type="entry name" value="PRK00139.1-4"/>
    <property type="match status" value="1"/>
</dbReference>
<gene>
    <name evidence="7" type="primary">murE</name>
    <name evidence="13" type="ORF">SAMN05421854_103412</name>
</gene>
<keyword evidence="7" id="KW-0547">Nucleotide-binding</keyword>
<feature type="short sequence motif" description="Meso-diaminopimelate recognition motif" evidence="7">
    <location>
        <begin position="481"/>
        <end position="484"/>
    </location>
</feature>
<feature type="binding site" evidence="7">
    <location>
        <position position="537"/>
    </location>
    <ligand>
        <name>meso-2,6-diaminopimelate</name>
        <dbReference type="ChEBI" id="CHEBI:57791"/>
    </ligand>
</feature>
<keyword evidence="7" id="KW-0067">ATP-binding</keyword>
<dbReference type="PANTHER" id="PTHR23135">
    <property type="entry name" value="MUR LIGASE FAMILY MEMBER"/>
    <property type="match status" value="1"/>
</dbReference>
<dbReference type="HAMAP" id="MF_00208">
    <property type="entry name" value="MurE"/>
    <property type="match status" value="1"/>
</dbReference>
<evidence type="ECO:0000256" key="8">
    <source>
        <dbReference type="RuleBase" id="RU004135"/>
    </source>
</evidence>
<dbReference type="Gene3D" id="3.90.190.20">
    <property type="entry name" value="Mur ligase, C-terminal domain"/>
    <property type="match status" value="1"/>
</dbReference>
<accession>A0A1I5L1J8</accession>
<dbReference type="GO" id="GO:0005737">
    <property type="term" value="C:cytoplasm"/>
    <property type="evidence" value="ECO:0007669"/>
    <property type="project" value="UniProtKB-SubCell"/>
</dbReference>
<evidence type="ECO:0000259" key="10">
    <source>
        <dbReference type="Pfam" id="PF01225"/>
    </source>
</evidence>
<dbReference type="GO" id="GO:0005524">
    <property type="term" value="F:ATP binding"/>
    <property type="evidence" value="ECO:0007669"/>
    <property type="project" value="UniProtKB-UniRule"/>
</dbReference>
<dbReference type="NCBIfam" id="TIGR01085">
    <property type="entry name" value="murE"/>
    <property type="match status" value="1"/>
</dbReference>
<dbReference type="InterPro" id="IPR035911">
    <property type="entry name" value="MurE/MurF_N"/>
</dbReference>
<dbReference type="Pfam" id="PF08245">
    <property type="entry name" value="Mur_ligase_M"/>
    <property type="match status" value="1"/>
</dbReference>
<reference evidence="13 14" key="1">
    <citation type="submission" date="2016-10" db="EMBL/GenBank/DDBJ databases">
        <authorList>
            <person name="de Groot N.N."/>
        </authorList>
    </citation>
    <scope>NUCLEOTIDE SEQUENCE [LARGE SCALE GENOMIC DNA]</scope>
    <source>
        <strain evidence="13 14">DSM 44637</strain>
    </source>
</reference>
<evidence type="ECO:0000256" key="1">
    <source>
        <dbReference type="ARBA" id="ARBA00005898"/>
    </source>
</evidence>
<dbReference type="GO" id="GO:0000287">
    <property type="term" value="F:magnesium ion binding"/>
    <property type="evidence" value="ECO:0007669"/>
    <property type="project" value="UniProtKB-UniRule"/>
</dbReference>
<keyword evidence="4 7" id="KW-0573">Peptidoglycan synthesis</keyword>
<dbReference type="InterPro" id="IPR036565">
    <property type="entry name" value="Mur-like_cat_sf"/>
</dbReference>